<keyword evidence="2" id="KW-0238">DNA-binding</keyword>
<evidence type="ECO:0000313" key="5">
    <source>
        <dbReference type="EMBL" id="STZ28303.1"/>
    </source>
</evidence>
<protein>
    <submittedName>
        <fullName evidence="5">Transcriptional activator RhaS</fullName>
    </submittedName>
</protein>
<feature type="domain" description="HTH araC/xylS-type" evidence="4">
    <location>
        <begin position="226"/>
        <end position="306"/>
    </location>
</feature>
<keyword evidence="6" id="KW-1185">Reference proteome</keyword>
<evidence type="ECO:0000256" key="1">
    <source>
        <dbReference type="ARBA" id="ARBA00023015"/>
    </source>
</evidence>
<dbReference type="RefSeq" id="WP_115091248.1">
    <property type="nucleotide sequence ID" value="NZ_CP068107.1"/>
</dbReference>
<accession>A0A378RML1</accession>
<dbReference type="Gene3D" id="1.10.10.60">
    <property type="entry name" value="Homeodomain-like"/>
    <property type="match status" value="1"/>
</dbReference>
<sequence>MSKDLETIADYYKERSSSSLSQNYAFSINEYKTGTSHFNINMRKYCSFTTPYNRRDFYKVGLIIGRGKLHYGSHSITIDRPALFLPCPTTPYSWTCIEKKQEGYFCLFNYEFFTENRNLESFKKTSLFKEWGKPLIFLTPAQLDIAHTYFQQMYIMAQSDYPLKYEVIRNLLALLLHQALQLKVEDISLDEQSASMRLFRLFDQLLNKQFPLDSPAYPLALRRPIDYANKLNVHVNHLNSSIKSATGKTTSQHITDRILLEAKNLLINTDWDIAQVGYTLGFDQPSHFTHFFKKHVEQTPLQFRNHN</sequence>
<dbReference type="Pfam" id="PF12833">
    <property type="entry name" value="HTH_18"/>
    <property type="match status" value="1"/>
</dbReference>
<name>A0A378RML1_MYROD</name>
<dbReference type="AlphaFoldDB" id="A0A378RML1"/>
<dbReference type="PANTHER" id="PTHR43280">
    <property type="entry name" value="ARAC-FAMILY TRANSCRIPTIONAL REGULATOR"/>
    <property type="match status" value="1"/>
</dbReference>
<dbReference type="PANTHER" id="PTHR43280:SF32">
    <property type="entry name" value="TRANSCRIPTIONAL REGULATORY PROTEIN"/>
    <property type="match status" value="1"/>
</dbReference>
<dbReference type="SMART" id="SM00342">
    <property type="entry name" value="HTH_ARAC"/>
    <property type="match status" value="1"/>
</dbReference>
<proteinExistence type="predicted"/>
<organism evidence="5 6">
    <name type="scientific">Myroides odoratus</name>
    <name type="common">Flavobacterium odoratum</name>
    <dbReference type="NCBI Taxonomy" id="256"/>
    <lineage>
        <taxon>Bacteria</taxon>
        <taxon>Pseudomonadati</taxon>
        <taxon>Bacteroidota</taxon>
        <taxon>Flavobacteriia</taxon>
        <taxon>Flavobacteriales</taxon>
        <taxon>Flavobacteriaceae</taxon>
        <taxon>Myroides</taxon>
    </lineage>
</organism>
<evidence type="ECO:0000256" key="2">
    <source>
        <dbReference type="ARBA" id="ARBA00023125"/>
    </source>
</evidence>
<reference evidence="5 6" key="1">
    <citation type="submission" date="2018-06" db="EMBL/GenBank/DDBJ databases">
        <authorList>
            <consortium name="Pathogen Informatics"/>
            <person name="Doyle S."/>
        </authorList>
    </citation>
    <scope>NUCLEOTIDE SEQUENCE [LARGE SCALE GENOMIC DNA]</scope>
    <source>
        <strain evidence="5 6">NCTC11179</strain>
    </source>
</reference>
<dbReference type="InterPro" id="IPR018060">
    <property type="entry name" value="HTH_AraC"/>
</dbReference>
<dbReference type="SUPFAM" id="SSF46689">
    <property type="entry name" value="Homeodomain-like"/>
    <property type="match status" value="1"/>
</dbReference>
<dbReference type="GO" id="GO:0003700">
    <property type="term" value="F:DNA-binding transcription factor activity"/>
    <property type="evidence" value="ECO:0007669"/>
    <property type="project" value="InterPro"/>
</dbReference>
<evidence type="ECO:0000256" key="3">
    <source>
        <dbReference type="ARBA" id="ARBA00023163"/>
    </source>
</evidence>
<dbReference type="EMBL" id="UGQL01000001">
    <property type="protein sequence ID" value="STZ28303.1"/>
    <property type="molecule type" value="Genomic_DNA"/>
</dbReference>
<evidence type="ECO:0000259" key="4">
    <source>
        <dbReference type="PROSITE" id="PS01124"/>
    </source>
</evidence>
<dbReference type="PROSITE" id="PS01124">
    <property type="entry name" value="HTH_ARAC_FAMILY_2"/>
    <property type="match status" value="1"/>
</dbReference>
<dbReference type="Proteomes" id="UP000255024">
    <property type="component" value="Unassembled WGS sequence"/>
</dbReference>
<gene>
    <name evidence="5" type="ORF">NCTC11179_01845</name>
</gene>
<dbReference type="GO" id="GO:0043565">
    <property type="term" value="F:sequence-specific DNA binding"/>
    <property type="evidence" value="ECO:0007669"/>
    <property type="project" value="InterPro"/>
</dbReference>
<evidence type="ECO:0000313" key="6">
    <source>
        <dbReference type="Proteomes" id="UP000255024"/>
    </source>
</evidence>
<keyword evidence="3" id="KW-0804">Transcription</keyword>
<dbReference type="InterPro" id="IPR009057">
    <property type="entry name" value="Homeodomain-like_sf"/>
</dbReference>
<keyword evidence="1" id="KW-0805">Transcription regulation</keyword>